<dbReference type="HOGENOM" id="CLU_3033530_0_0_1"/>
<proteinExistence type="predicted"/>
<gene>
    <name evidence="1" type="ORF">GLOINDRAFT_27681</name>
</gene>
<evidence type="ECO:0000313" key="1">
    <source>
        <dbReference type="EMBL" id="ESA11954.1"/>
    </source>
</evidence>
<name>U9TUT7_RHIID</name>
<organism evidence="1">
    <name type="scientific">Rhizophagus irregularis (strain DAOM 181602 / DAOM 197198 / MUCL 43194)</name>
    <name type="common">Arbuscular mycorrhizal fungus</name>
    <name type="synonym">Glomus intraradices</name>
    <dbReference type="NCBI Taxonomy" id="747089"/>
    <lineage>
        <taxon>Eukaryota</taxon>
        <taxon>Fungi</taxon>
        <taxon>Fungi incertae sedis</taxon>
        <taxon>Mucoromycota</taxon>
        <taxon>Glomeromycotina</taxon>
        <taxon>Glomeromycetes</taxon>
        <taxon>Glomerales</taxon>
        <taxon>Glomeraceae</taxon>
        <taxon>Rhizophagus</taxon>
    </lineage>
</organism>
<sequence>MQMHNFQIETDRNIKQISRLDCKIKICCVTKNERKGSRVQELGEVAEILSLETDN</sequence>
<reference evidence="1" key="1">
    <citation type="submission" date="2013-07" db="EMBL/GenBank/DDBJ databases">
        <title>The genome of an arbuscular mycorrhizal fungus provides insights into the evolution of the oldest plant symbiosis.</title>
        <authorList>
            <consortium name="DOE Joint Genome Institute"/>
            <person name="Tisserant E."/>
            <person name="Malbreil M."/>
            <person name="Kuo A."/>
            <person name="Kohler A."/>
            <person name="Symeonidi A."/>
            <person name="Balestrini R."/>
            <person name="Charron P."/>
            <person name="Duensing N."/>
            <person name="Frei-dit-Frey N."/>
            <person name="Gianinazzi-Pearson V."/>
            <person name="Gilbert B."/>
            <person name="Handa Y."/>
            <person name="Hijri M."/>
            <person name="Kaul R."/>
            <person name="Kawaguchi M."/>
            <person name="Krajinski F."/>
            <person name="Lammers P."/>
            <person name="Lapierre D."/>
            <person name="Masclaux F.G."/>
            <person name="Murat C."/>
            <person name="Morin E."/>
            <person name="Ndikumana S."/>
            <person name="Pagni M."/>
            <person name="Petitpierre D."/>
            <person name="Requena N."/>
            <person name="Rosikiewicz P."/>
            <person name="Riley R."/>
            <person name="Saito K."/>
            <person name="San Clemente H."/>
            <person name="Shapiro H."/>
            <person name="van Tuinen D."/>
            <person name="Becard G."/>
            <person name="Bonfante P."/>
            <person name="Paszkowski U."/>
            <person name="Shachar-Hill Y."/>
            <person name="Young J.P."/>
            <person name="Sanders I.R."/>
            <person name="Henrissat B."/>
            <person name="Rensing S.A."/>
            <person name="Grigoriev I.V."/>
            <person name="Corradi N."/>
            <person name="Roux C."/>
            <person name="Martin F."/>
        </authorList>
    </citation>
    <scope>NUCLEOTIDE SEQUENCE</scope>
    <source>
        <strain evidence="1">DAOM 197198</strain>
    </source>
</reference>
<accession>U9TUT7</accession>
<dbReference type="EMBL" id="KI285425">
    <property type="protein sequence ID" value="ESA11954.1"/>
    <property type="molecule type" value="Genomic_DNA"/>
</dbReference>
<dbReference type="AlphaFoldDB" id="U9TUT7"/>
<protein>
    <submittedName>
        <fullName evidence="1">Uncharacterized protein</fullName>
    </submittedName>
</protein>